<sequence length="77" mass="8673">MYLLLSILLSTVLGFVLLMLGPLYGGLIAFGIVLGCIFKGLYLLNDIHSRISKILPKGDRVQEVYKKYLEEKEQNSL</sequence>
<protein>
    <recommendedName>
        <fullName evidence="4">ATP-dependent Lon protease</fullName>
    </recommendedName>
</protein>
<feature type="transmembrane region" description="Helical" evidence="1">
    <location>
        <begin position="24"/>
        <end position="44"/>
    </location>
</feature>
<evidence type="ECO:0000256" key="1">
    <source>
        <dbReference type="SAM" id="Phobius"/>
    </source>
</evidence>
<dbReference type="EMBL" id="JAUSTZ010000012">
    <property type="protein sequence ID" value="MDQ0227941.1"/>
    <property type="molecule type" value="Genomic_DNA"/>
</dbReference>
<name>A0ABT9Z6Q5_9BACI</name>
<accession>A0ABT9Z6Q5</accession>
<dbReference type="RefSeq" id="WP_174880631.1">
    <property type="nucleotide sequence ID" value="NZ_CADEPK010000221.1"/>
</dbReference>
<dbReference type="Proteomes" id="UP001232245">
    <property type="component" value="Unassembled WGS sequence"/>
</dbReference>
<proteinExistence type="predicted"/>
<gene>
    <name evidence="2" type="ORF">J2S02_004288</name>
</gene>
<keyword evidence="1" id="KW-0812">Transmembrane</keyword>
<evidence type="ECO:0000313" key="3">
    <source>
        <dbReference type="Proteomes" id="UP001232245"/>
    </source>
</evidence>
<comment type="caution">
    <text evidence="2">The sequence shown here is derived from an EMBL/GenBank/DDBJ whole genome shotgun (WGS) entry which is preliminary data.</text>
</comment>
<organism evidence="2 3">
    <name type="scientific">Metabacillus niabensis</name>
    <dbReference type="NCBI Taxonomy" id="324854"/>
    <lineage>
        <taxon>Bacteria</taxon>
        <taxon>Bacillati</taxon>
        <taxon>Bacillota</taxon>
        <taxon>Bacilli</taxon>
        <taxon>Bacillales</taxon>
        <taxon>Bacillaceae</taxon>
        <taxon>Metabacillus</taxon>
    </lineage>
</organism>
<reference evidence="2 3" key="1">
    <citation type="submission" date="2023-07" db="EMBL/GenBank/DDBJ databases">
        <title>Genomic Encyclopedia of Type Strains, Phase IV (KMG-IV): sequencing the most valuable type-strain genomes for metagenomic binning, comparative biology and taxonomic classification.</title>
        <authorList>
            <person name="Goeker M."/>
        </authorList>
    </citation>
    <scope>NUCLEOTIDE SEQUENCE [LARGE SCALE GENOMIC DNA]</scope>
    <source>
        <strain evidence="2 3">DSM 17723</strain>
    </source>
</reference>
<keyword evidence="1" id="KW-1133">Transmembrane helix</keyword>
<keyword evidence="1" id="KW-0472">Membrane</keyword>
<evidence type="ECO:0000313" key="2">
    <source>
        <dbReference type="EMBL" id="MDQ0227941.1"/>
    </source>
</evidence>
<keyword evidence="3" id="KW-1185">Reference proteome</keyword>
<evidence type="ECO:0008006" key="4">
    <source>
        <dbReference type="Google" id="ProtNLM"/>
    </source>
</evidence>